<dbReference type="Pfam" id="PF21936">
    <property type="entry name" value="Pcf11_C"/>
    <property type="match status" value="1"/>
</dbReference>
<feature type="region of interest" description="Disordered" evidence="6">
    <location>
        <begin position="154"/>
        <end position="185"/>
    </location>
</feature>
<dbReference type="Pfam" id="PF01408">
    <property type="entry name" value="GFO_IDH_MocA"/>
    <property type="match status" value="1"/>
</dbReference>
<dbReference type="FunFam" id="1.25.40.90:FF:000016">
    <property type="entry name" value="mRNA cleavage factor complex component Pcf11"/>
    <property type="match status" value="1"/>
</dbReference>
<comment type="catalytic activity">
    <reaction evidence="5">
        <text>D-xylose + NADP(+) = D-xylono-1,5-lactone + NADPH + H(+)</text>
        <dbReference type="Rhea" id="RHEA:22000"/>
        <dbReference type="ChEBI" id="CHEBI:15378"/>
        <dbReference type="ChEBI" id="CHEBI:15867"/>
        <dbReference type="ChEBI" id="CHEBI:53455"/>
        <dbReference type="ChEBI" id="CHEBI:57783"/>
        <dbReference type="ChEBI" id="CHEBI:58349"/>
        <dbReference type="EC" id="1.1.1.179"/>
    </reaction>
</comment>
<dbReference type="EC" id="1.1.1.179" evidence="3"/>
<feature type="region of interest" description="Disordered" evidence="6">
    <location>
        <begin position="386"/>
        <end position="460"/>
    </location>
</feature>
<dbReference type="InterPro" id="IPR008942">
    <property type="entry name" value="ENTH_VHS"/>
</dbReference>
<dbReference type="InterPro" id="IPR036291">
    <property type="entry name" value="NAD(P)-bd_dom_sf"/>
</dbReference>
<dbReference type="AlphaFoldDB" id="A0AAN9UJF5"/>
<evidence type="ECO:0000313" key="8">
    <source>
        <dbReference type="EMBL" id="KAK7748081.1"/>
    </source>
</evidence>
<comment type="similarity">
    <text evidence="1">Belongs to the Gfo/Idh/MocA family.</text>
</comment>
<dbReference type="SUPFAM" id="SSF55347">
    <property type="entry name" value="Glyceraldehyde-3-phosphate dehydrogenase-like, C-terminal domain"/>
    <property type="match status" value="1"/>
</dbReference>
<dbReference type="PROSITE" id="PS51391">
    <property type="entry name" value="CID"/>
    <property type="match status" value="1"/>
</dbReference>
<evidence type="ECO:0000259" key="7">
    <source>
        <dbReference type="PROSITE" id="PS51391"/>
    </source>
</evidence>
<dbReference type="Pfam" id="PF11526">
    <property type="entry name" value="Pfc11_Clp1_ID"/>
    <property type="match status" value="1"/>
</dbReference>
<dbReference type="GO" id="GO:0005849">
    <property type="term" value="C:mRNA cleavage factor complex"/>
    <property type="evidence" value="ECO:0007669"/>
    <property type="project" value="InterPro"/>
</dbReference>
<organism evidence="8 9">
    <name type="scientific">Cytospora paraplurivora</name>
    <dbReference type="NCBI Taxonomy" id="2898453"/>
    <lineage>
        <taxon>Eukaryota</taxon>
        <taxon>Fungi</taxon>
        <taxon>Dikarya</taxon>
        <taxon>Ascomycota</taxon>
        <taxon>Pezizomycotina</taxon>
        <taxon>Sordariomycetes</taxon>
        <taxon>Sordariomycetidae</taxon>
        <taxon>Diaporthales</taxon>
        <taxon>Cytosporaceae</taxon>
        <taxon>Cytospora</taxon>
    </lineage>
</organism>
<feature type="compositionally biased region" description="Pro residues" evidence="6">
    <location>
        <begin position="304"/>
        <end position="339"/>
    </location>
</feature>
<dbReference type="Gene3D" id="3.40.50.720">
    <property type="entry name" value="NAD(P)-binding Rossmann-like Domain"/>
    <property type="match status" value="1"/>
</dbReference>
<evidence type="ECO:0000256" key="3">
    <source>
        <dbReference type="ARBA" id="ARBA00038984"/>
    </source>
</evidence>
<feature type="compositionally biased region" description="Low complexity" evidence="6">
    <location>
        <begin position="154"/>
        <end position="163"/>
    </location>
</feature>
<reference evidence="8 9" key="1">
    <citation type="journal article" date="2023" name="PLoS ONE">
        <title>Cytospora paraplurivora sp. nov. isolated from orchards with fruit tree decline syndrome in Ontario, Canada.</title>
        <authorList>
            <person name="Ilyukhin E."/>
            <person name="Nguyen H.D.T."/>
            <person name="Castle A.J."/>
            <person name="Ellouze W."/>
        </authorList>
    </citation>
    <scope>NUCLEOTIDE SEQUENCE [LARGE SCALE GENOMIC DNA]</scope>
    <source>
        <strain evidence="8 9">FDS-564</strain>
    </source>
</reference>
<dbReference type="Pfam" id="PF04818">
    <property type="entry name" value="CID"/>
    <property type="match status" value="1"/>
</dbReference>
<dbReference type="SUPFAM" id="SSF51735">
    <property type="entry name" value="NAD(P)-binding Rossmann-fold domains"/>
    <property type="match status" value="1"/>
</dbReference>
<dbReference type="PRINTS" id="PR01217">
    <property type="entry name" value="PRICHEXTENSN"/>
</dbReference>
<evidence type="ECO:0000313" key="9">
    <source>
        <dbReference type="Proteomes" id="UP001320245"/>
    </source>
</evidence>
<dbReference type="InterPro" id="IPR055170">
    <property type="entry name" value="GFO_IDH_MocA-like_dom"/>
</dbReference>
<dbReference type="InterPro" id="IPR006569">
    <property type="entry name" value="CID_dom"/>
</dbReference>
<proteinExistence type="inferred from homology"/>
<feature type="compositionally biased region" description="Low complexity" evidence="6">
    <location>
        <begin position="592"/>
        <end position="606"/>
    </location>
</feature>
<accession>A0AAN9UJF5</accession>
<protein>
    <recommendedName>
        <fullName evidence="3">D-xylose 1-dehydrogenase (NADP(+), D-xylono-1,5-lactone-forming)</fullName>
        <ecNumber evidence="3">1.1.1.179</ecNumber>
    </recommendedName>
    <alternativeName>
        <fullName evidence="4">D-xylose-NADP dehydrogenase</fullName>
    </alternativeName>
</protein>
<comment type="caution">
    <text evidence="8">The sequence shown here is derived from an EMBL/GenBank/DDBJ whole genome shotgun (WGS) entry which is preliminary data.</text>
</comment>
<dbReference type="GO" id="GO:0000166">
    <property type="term" value="F:nucleotide binding"/>
    <property type="evidence" value="ECO:0007669"/>
    <property type="project" value="InterPro"/>
</dbReference>
<dbReference type="PANTHER" id="PTHR22604">
    <property type="entry name" value="OXIDOREDUCTASES"/>
    <property type="match status" value="1"/>
</dbReference>
<dbReference type="GO" id="GO:0006369">
    <property type="term" value="P:termination of RNA polymerase II transcription"/>
    <property type="evidence" value="ECO:0007669"/>
    <property type="project" value="InterPro"/>
</dbReference>
<feature type="region of interest" description="Disordered" evidence="6">
    <location>
        <begin position="362"/>
        <end position="381"/>
    </location>
</feature>
<name>A0AAN9UJF5_9PEZI</name>
<dbReference type="Pfam" id="PF22725">
    <property type="entry name" value="GFO_IDH_MocA_C3"/>
    <property type="match status" value="1"/>
</dbReference>
<dbReference type="CDD" id="cd16982">
    <property type="entry name" value="CID_Pcf11"/>
    <property type="match status" value="1"/>
</dbReference>
<feature type="region of interest" description="Disordered" evidence="6">
    <location>
        <begin position="304"/>
        <end position="340"/>
    </location>
</feature>
<dbReference type="Gene3D" id="3.30.360.10">
    <property type="entry name" value="Dihydrodipicolinate Reductase, domain 2"/>
    <property type="match status" value="1"/>
</dbReference>
<feature type="region of interest" description="Disordered" evidence="6">
    <location>
        <begin position="579"/>
        <end position="617"/>
    </location>
</feature>
<dbReference type="InterPro" id="IPR000683">
    <property type="entry name" value="Gfo/Idh/MocA-like_OxRdtase_N"/>
</dbReference>
<evidence type="ECO:0000256" key="2">
    <source>
        <dbReference type="ARBA" id="ARBA00023002"/>
    </source>
</evidence>
<dbReference type="EMBL" id="JAJSPL020000003">
    <property type="protein sequence ID" value="KAK7748081.1"/>
    <property type="molecule type" value="Genomic_DNA"/>
</dbReference>
<feature type="compositionally biased region" description="Low complexity" evidence="6">
    <location>
        <begin position="446"/>
        <end position="460"/>
    </location>
</feature>
<dbReference type="GO" id="GO:0031124">
    <property type="term" value="P:mRNA 3'-end processing"/>
    <property type="evidence" value="ECO:0007669"/>
    <property type="project" value="InterPro"/>
</dbReference>
<feature type="domain" description="CID" evidence="7">
    <location>
        <begin position="8"/>
        <end position="146"/>
    </location>
</feature>
<gene>
    <name evidence="8" type="ORF">SLS53_001333</name>
</gene>
<dbReference type="InterPro" id="IPR047415">
    <property type="entry name" value="Pcf11_CID"/>
</dbReference>
<dbReference type="Gene3D" id="1.25.40.90">
    <property type="match status" value="1"/>
</dbReference>
<dbReference type="SUPFAM" id="SSF48464">
    <property type="entry name" value="ENTH/VHS domain"/>
    <property type="match status" value="1"/>
</dbReference>
<dbReference type="InterPro" id="IPR021605">
    <property type="entry name" value="Pcf11_Clp1-ID"/>
</dbReference>
<evidence type="ECO:0000256" key="4">
    <source>
        <dbReference type="ARBA" id="ARBA00042988"/>
    </source>
</evidence>
<feature type="compositionally biased region" description="Low complexity" evidence="6">
    <location>
        <begin position="410"/>
        <end position="422"/>
    </location>
</feature>
<dbReference type="Proteomes" id="UP001320245">
    <property type="component" value="Unassembled WGS sequence"/>
</dbReference>
<dbReference type="InterPro" id="IPR050984">
    <property type="entry name" value="Gfo/Idh/MocA_domain"/>
</dbReference>
<evidence type="ECO:0000256" key="1">
    <source>
        <dbReference type="ARBA" id="ARBA00010928"/>
    </source>
</evidence>
<keyword evidence="2" id="KW-0560">Oxidoreductase</keyword>
<dbReference type="GO" id="GO:0000993">
    <property type="term" value="F:RNA polymerase II complex binding"/>
    <property type="evidence" value="ECO:0007669"/>
    <property type="project" value="UniProtKB-ARBA"/>
</dbReference>
<feature type="compositionally biased region" description="Pro residues" evidence="6">
    <location>
        <begin position="365"/>
        <end position="381"/>
    </location>
</feature>
<dbReference type="GO" id="GO:0047837">
    <property type="term" value="F:D-xylose 1-dehydrogenase (NADP+) activity"/>
    <property type="evidence" value="ECO:0007669"/>
    <property type="project" value="UniProtKB-EC"/>
</dbReference>
<dbReference type="SMART" id="SM00582">
    <property type="entry name" value="RPR"/>
    <property type="match status" value="1"/>
</dbReference>
<evidence type="ECO:0000256" key="6">
    <source>
        <dbReference type="SAM" id="MobiDB-lite"/>
    </source>
</evidence>
<evidence type="ECO:0000256" key="5">
    <source>
        <dbReference type="ARBA" id="ARBA00049233"/>
    </source>
</evidence>
<keyword evidence="9" id="KW-1185">Reference proteome</keyword>
<dbReference type="PANTHER" id="PTHR22604:SF115">
    <property type="entry name" value="DIHYDRODIOL DEHYDROGENASE, PUTATIVE (AFU_ORTHOLOGUE AFUA_1G07520)-RELATED"/>
    <property type="match status" value="1"/>
</dbReference>
<dbReference type="InterPro" id="IPR054127">
    <property type="entry name" value="Pcf11_C"/>
</dbReference>
<sequence>MSHEEQDQTAEVIEDYQSALDGLTMNSRFEITNLTQIARDLTSYAFPISETLEQHIKKVPPQRKLPALYVLDSIVKNIGTPYTLFFGKNLYQTFMEAYTIVDNNTRKKMEEMLKTWKEPVPGSIDKNPVFPADVVRPIENALIKARTSALQAQQEQMRSQSQLFNRGGRPGAPYRQTPTPPNIRPPFNQPTYPGINGHRPDSIVGQQAYPQHVGYGTPAVQPGISIDSLINEIEQLIVAARAELGRSPYDSSIQTELKALLDLQTVLKARGTMLSQEQLVPVKTQVATLAVKYRASNVHQSVTPTPPIHAPPFHAPLQQPLPPQSVTPVAPVPPAPAPAPASVSLDALLGQGALAALLNRQSATPQPPTPQLQPAPVPVPVPAPVPAPLAALRSPTPQRAEPQKSATPDPLALLGALRGAGLLPPPPPSGATPVNQPLAPPPAPYGPTTTTPAAVTPTPAAGGVPAHMNLASILASARSLAAAAAQPVITSGEFSLTVSSLKQFRPHLLPTIYEALGPPCTQCGRRFKTDAEGKRKKTAHMDWHFKVHQRIVEAEKRGQHRSWYVDQADWIKSRETADLDHQADPDGGNGDGSDNNATSSSSAAASKSKVQYIPVPDDGDKTNSVCPICQEKFVTKWLDEAQEWVWTDALRVGGRAYHASCYAEVTKDGAGGGSTPMYGGGGGGGGRGGGGARATPDRVLGKRKAEVTFAKDLLNDPSTRGVSDVSHQIVAAASSSSKSRAEAFLRDLGVPGSPRAYGSYAELVADPDVQIVYVATPHSHHFQNAMLALEAGKHVLCEKALTVNASQARKLVDKAREKGLFFMEAVWTRYFPLSVEIRERILAGEIGTVYRVLADNSINASKPDGTLDFPDSSRMVNLDLAGGALLDLGIYSLTWLFQTLYHLQEDKEKPQVVASMNKYSTGADENTTLVLSFPRHKQMGIASTGLRVASDTDDKGTAGPAMRIQGSEGEIQVTAPAYRPLQYSVIRKARPGEIEIVDRPIPGDEARGGWGQGMFWEADECARCLRDGRLESKTLPWEESIVIMEVTEEALKQGGIVYPELITSDVYDAQSPLNTGKA</sequence>